<sequence>MLKIKTTTYYLVVGIGSLRRKSSSRPSSEGGSPQPPSPPSRHEKWKLARLRSSGAYSSNTARKISKRIDILTTTIGQPEHLGHVRVAGTGVGIRDYFGSSSRHTSYEYSEAQEQRLT</sequence>
<evidence type="ECO:0000313" key="3">
    <source>
        <dbReference type="Proteomes" id="UP000053144"/>
    </source>
</evidence>
<dbReference type="AlphaFoldDB" id="A0A0L9UXZ3"/>
<feature type="region of interest" description="Disordered" evidence="1">
    <location>
        <begin position="19"/>
        <end position="43"/>
    </location>
</feature>
<reference evidence="3" key="1">
    <citation type="journal article" date="2015" name="Proc. Natl. Acad. Sci. U.S.A.">
        <title>Genome sequencing of adzuki bean (Vigna angularis) provides insight into high starch and low fat accumulation and domestication.</title>
        <authorList>
            <person name="Yang K."/>
            <person name="Tian Z."/>
            <person name="Chen C."/>
            <person name="Luo L."/>
            <person name="Zhao B."/>
            <person name="Wang Z."/>
            <person name="Yu L."/>
            <person name="Li Y."/>
            <person name="Sun Y."/>
            <person name="Li W."/>
            <person name="Chen Y."/>
            <person name="Li Y."/>
            <person name="Zhang Y."/>
            <person name="Ai D."/>
            <person name="Zhao J."/>
            <person name="Shang C."/>
            <person name="Ma Y."/>
            <person name="Wu B."/>
            <person name="Wang M."/>
            <person name="Gao L."/>
            <person name="Sun D."/>
            <person name="Zhang P."/>
            <person name="Guo F."/>
            <person name="Wang W."/>
            <person name="Li Y."/>
            <person name="Wang J."/>
            <person name="Varshney R.K."/>
            <person name="Wang J."/>
            <person name="Ling H.Q."/>
            <person name="Wan P."/>
        </authorList>
    </citation>
    <scope>NUCLEOTIDE SEQUENCE</scope>
    <source>
        <strain evidence="3">cv. Jingnong 6</strain>
    </source>
</reference>
<dbReference type="Gramene" id="KOM47419">
    <property type="protein sequence ID" value="KOM47419"/>
    <property type="gene ID" value="LR48_Vigan07g112300"/>
</dbReference>
<dbReference type="EMBL" id="CM003377">
    <property type="protein sequence ID" value="KOM47419.1"/>
    <property type="molecule type" value="Genomic_DNA"/>
</dbReference>
<feature type="compositionally biased region" description="Polar residues" evidence="1">
    <location>
        <begin position="98"/>
        <end position="107"/>
    </location>
</feature>
<gene>
    <name evidence="2" type="ORF">LR48_Vigan07g112300</name>
</gene>
<evidence type="ECO:0000256" key="1">
    <source>
        <dbReference type="SAM" id="MobiDB-lite"/>
    </source>
</evidence>
<dbReference type="PANTHER" id="PTHR33018:SF34">
    <property type="entry name" value="OS02G0472350 PROTEIN"/>
    <property type="match status" value="1"/>
</dbReference>
<protein>
    <submittedName>
        <fullName evidence="2">Uncharacterized protein</fullName>
    </submittedName>
</protein>
<accession>A0A0L9UXZ3</accession>
<evidence type="ECO:0000313" key="2">
    <source>
        <dbReference type="EMBL" id="KOM47419.1"/>
    </source>
</evidence>
<dbReference type="Proteomes" id="UP000053144">
    <property type="component" value="Chromosome 7"/>
</dbReference>
<name>A0A0L9UXZ3_PHAAN</name>
<proteinExistence type="predicted"/>
<organism evidence="2 3">
    <name type="scientific">Phaseolus angularis</name>
    <name type="common">Azuki bean</name>
    <name type="synonym">Vigna angularis</name>
    <dbReference type="NCBI Taxonomy" id="3914"/>
    <lineage>
        <taxon>Eukaryota</taxon>
        <taxon>Viridiplantae</taxon>
        <taxon>Streptophyta</taxon>
        <taxon>Embryophyta</taxon>
        <taxon>Tracheophyta</taxon>
        <taxon>Spermatophyta</taxon>
        <taxon>Magnoliopsida</taxon>
        <taxon>eudicotyledons</taxon>
        <taxon>Gunneridae</taxon>
        <taxon>Pentapetalae</taxon>
        <taxon>rosids</taxon>
        <taxon>fabids</taxon>
        <taxon>Fabales</taxon>
        <taxon>Fabaceae</taxon>
        <taxon>Papilionoideae</taxon>
        <taxon>50 kb inversion clade</taxon>
        <taxon>NPAAA clade</taxon>
        <taxon>indigoferoid/millettioid clade</taxon>
        <taxon>Phaseoleae</taxon>
        <taxon>Vigna</taxon>
    </lineage>
</organism>
<dbReference type="PANTHER" id="PTHR33018">
    <property type="entry name" value="OS10G0338966 PROTEIN-RELATED"/>
    <property type="match status" value="1"/>
</dbReference>
<feature type="region of interest" description="Disordered" evidence="1">
    <location>
        <begin position="98"/>
        <end position="117"/>
    </location>
</feature>